<name>A0A1Y5SJK8_9PROT</name>
<comment type="similarity">
    <text evidence="1">Belongs to the bacterial secretin family.</text>
</comment>
<dbReference type="PANTHER" id="PTHR30604">
    <property type="entry name" value="PROTEIN TRANSPORT PROTEIN HOFQ"/>
    <property type="match status" value="1"/>
</dbReference>
<dbReference type="RefSeq" id="WP_085882830.1">
    <property type="nucleotide sequence ID" value="NZ_FWFR01000001.1"/>
</dbReference>
<dbReference type="EMBL" id="FWFR01000001">
    <property type="protein sequence ID" value="SLN39166.1"/>
    <property type="molecule type" value="Genomic_DNA"/>
</dbReference>
<evidence type="ECO:0000313" key="5">
    <source>
        <dbReference type="Proteomes" id="UP000193200"/>
    </source>
</evidence>
<dbReference type="OrthoDB" id="9775455at2"/>
<reference evidence="4 5" key="1">
    <citation type="submission" date="2017-03" db="EMBL/GenBank/DDBJ databases">
        <authorList>
            <person name="Afonso C.L."/>
            <person name="Miller P.J."/>
            <person name="Scott M.A."/>
            <person name="Spackman E."/>
            <person name="Goraichik I."/>
            <person name="Dimitrov K.M."/>
            <person name="Suarez D.L."/>
            <person name="Swayne D.E."/>
        </authorList>
    </citation>
    <scope>NUCLEOTIDE SEQUENCE [LARGE SCALE GENOMIC DNA]</scope>
    <source>
        <strain evidence="4 5">CECT 7691</strain>
    </source>
</reference>
<organism evidence="4 5">
    <name type="scientific">Oceanibacterium hippocampi</name>
    <dbReference type="NCBI Taxonomy" id="745714"/>
    <lineage>
        <taxon>Bacteria</taxon>
        <taxon>Pseudomonadati</taxon>
        <taxon>Pseudomonadota</taxon>
        <taxon>Alphaproteobacteria</taxon>
        <taxon>Sneathiellales</taxon>
        <taxon>Sneathiellaceae</taxon>
        <taxon>Oceanibacterium</taxon>
    </lineage>
</organism>
<keyword evidence="2" id="KW-0732">Signal</keyword>
<protein>
    <submittedName>
        <fullName evidence="4">Type II secretion system protein D</fullName>
    </submittedName>
</protein>
<evidence type="ECO:0000256" key="1">
    <source>
        <dbReference type="RuleBase" id="RU004003"/>
    </source>
</evidence>
<evidence type="ECO:0000259" key="3">
    <source>
        <dbReference type="Pfam" id="PF00263"/>
    </source>
</evidence>
<dbReference type="GO" id="GO:0009306">
    <property type="term" value="P:protein secretion"/>
    <property type="evidence" value="ECO:0007669"/>
    <property type="project" value="InterPro"/>
</dbReference>
<feature type="domain" description="Type II/III secretion system secretin-like" evidence="3">
    <location>
        <begin position="122"/>
        <end position="225"/>
    </location>
</feature>
<evidence type="ECO:0000313" key="4">
    <source>
        <dbReference type="EMBL" id="SLN39166.1"/>
    </source>
</evidence>
<evidence type="ECO:0000256" key="2">
    <source>
        <dbReference type="SAM" id="SignalP"/>
    </source>
</evidence>
<proteinExistence type="inferred from homology"/>
<dbReference type="Pfam" id="PF00263">
    <property type="entry name" value="Secretin"/>
    <property type="match status" value="1"/>
</dbReference>
<gene>
    <name evidence="4" type="primary">xpsD_1</name>
    <name evidence="4" type="ORF">OCH7691_01630</name>
</gene>
<dbReference type="Proteomes" id="UP000193200">
    <property type="component" value="Unassembled WGS sequence"/>
</dbReference>
<sequence length="230" mass="24583">MRLTSLLSCVAILAALMLAAPHGGRAQEAGNDGDRGGDAGSGGDTARLRELLLRLPGQTQVRIETVLLTSSRDEIREFGVDFGIVRENENRINLGFLAGLTRAGWSADDFTDETRVGDVLIEPPTILVSVTPQVATADLDLVILNADYSYRFAAPPRVATREVVTRLMPENGATILGGLVADGTTKSASGVPMLSDVPGLAALFRGEAHRTRRNELILLIKPTIILNNEE</sequence>
<keyword evidence="5" id="KW-1185">Reference proteome</keyword>
<dbReference type="InterPro" id="IPR004846">
    <property type="entry name" value="T2SS/T3SS_dom"/>
</dbReference>
<feature type="chain" id="PRO_5012215692" evidence="2">
    <location>
        <begin position="20"/>
        <end position="230"/>
    </location>
</feature>
<dbReference type="InterPro" id="IPR051808">
    <property type="entry name" value="Type_IV_pilus_biogenesis"/>
</dbReference>
<accession>A0A1Y5SJK8</accession>
<dbReference type="PANTHER" id="PTHR30604:SF1">
    <property type="entry name" value="DNA UTILIZATION PROTEIN HOFQ"/>
    <property type="match status" value="1"/>
</dbReference>
<dbReference type="AlphaFoldDB" id="A0A1Y5SJK8"/>
<dbReference type="InParanoid" id="A0A1Y5SJK8"/>
<feature type="signal peptide" evidence="2">
    <location>
        <begin position="1"/>
        <end position="19"/>
    </location>
</feature>